<dbReference type="PANTHER" id="PTHR10067">
    <property type="entry name" value="PHOSPHATIDYLSERINE DECARBOXYLASE"/>
    <property type="match status" value="1"/>
</dbReference>
<dbReference type="GO" id="GO:0006646">
    <property type="term" value="P:phosphatidylethanolamine biosynthetic process"/>
    <property type="evidence" value="ECO:0007669"/>
    <property type="project" value="TreeGrafter"/>
</dbReference>
<dbReference type="PANTHER" id="PTHR10067:SF9">
    <property type="entry name" value="PHOSPHATIDYLSERINE DECARBOXYLASE FAMILY PROTEIN (AFU_ORTHOLOGUE AFUA_7G01730)"/>
    <property type="match status" value="1"/>
</dbReference>
<organism evidence="1 2">
    <name type="scientific">Paramuricea clavata</name>
    <name type="common">Red gorgonian</name>
    <name type="synonym">Violescent sea-whip</name>
    <dbReference type="NCBI Taxonomy" id="317549"/>
    <lineage>
        <taxon>Eukaryota</taxon>
        <taxon>Metazoa</taxon>
        <taxon>Cnidaria</taxon>
        <taxon>Anthozoa</taxon>
        <taxon>Octocorallia</taxon>
        <taxon>Malacalcyonacea</taxon>
        <taxon>Plexauridae</taxon>
        <taxon>Paramuricea</taxon>
    </lineage>
</organism>
<dbReference type="InterPro" id="IPR003817">
    <property type="entry name" value="PS_Dcarbxylase"/>
</dbReference>
<dbReference type="EMBL" id="CACRXK020006075">
    <property type="protein sequence ID" value="CAB4008278.1"/>
    <property type="molecule type" value="Genomic_DNA"/>
</dbReference>
<gene>
    <name evidence="1" type="ORF">PACLA_8A061115</name>
</gene>
<protein>
    <submittedName>
        <fullName evidence="1">Phosphatidylserine decarboxylase family</fullName>
    </submittedName>
</protein>
<sequence length="406" mass="46226">MRFVTYNKTRFSRRLKQIIGSKHIKQKSVLAFKELIETDPEVYMLFSDMFSEPPADSSDNPIKNYMDMLRKMDAIIGAAPKFQYNSDDDDDYQDPAKPFGNILVYVVATPSGSKAFISDKVNKCLRDILRTWTKFLDSPQSKLVLNKKDGWLSPEALKRMPGFMDKFPCDKEDEYCGYKSWNDFFSRKFKPNVRPIANPDDPYTVVAACEASPYYISKNPQLRDKFWIKSQPYSLQQMLNNDPLSETFVGGTVFQAFLSSRYYHRWHAPVGGKIKRAFIKEAAFYADALRAGFDLTVGHLSQRYKSHVNTRAIILIDTGLEKIGTVAFIAIGMSEISSCLIEVKEGQTVKKGDQLGKFQYGGSTYCLLFQKGVKVKFADESLPADSANWSPCHKQLVRSKIATIEH</sequence>
<dbReference type="Pfam" id="PF02666">
    <property type="entry name" value="PS_Dcarbxylase"/>
    <property type="match status" value="1"/>
</dbReference>
<comment type="caution">
    <text evidence="1">The sequence shown here is derived from an EMBL/GenBank/DDBJ whole genome shotgun (WGS) entry which is preliminary data.</text>
</comment>
<proteinExistence type="predicted"/>
<evidence type="ECO:0000313" key="2">
    <source>
        <dbReference type="Proteomes" id="UP001152795"/>
    </source>
</evidence>
<dbReference type="GO" id="GO:0004609">
    <property type="term" value="F:phosphatidylserine decarboxylase activity"/>
    <property type="evidence" value="ECO:0007669"/>
    <property type="project" value="InterPro"/>
</dbReference>
<keyword evidence="2" id="KW-1185">Reference proteome</keyword>
<dbReference type="Pfam" id="PF12588">
    <property type="entry name" value="PSDC"/>
    <property type="match status" value="1"/>
</dbReference>
<dbReference type="OrthoDB" id="5961150at2759"/>
<dbReference type="InterPro" id="IPR022237">
    <property type="entry name" value="PsiD-like"/>
</dbReference>
<accession>A0A7D9IE90</accession>
<evidence type="ECO:0000313" key="1">
    <source>
        <dbReference type="EMBL" id="CAB4008278.1"/>
    </source>
</evidence>
<reference evidence="1" key="1">
    <citation type="submission" date="2020-04" db="EMBL/GenBank/DDBJ databases">
        <authorList>
            <person name="Alioto T."/>
            <person name="Alioto T."/>
            <person name="Gomez Garrido J."/>
        </authorList>
    </citation>
    <scope>NUCLEOTIDE SEQUENCE</scope>
    <source>
        <strain evidence="1">A484AB</strain>
    </source>
</reference>
<dbReference type="GO" id="GO:0005739">
    <property type="term" value="C:mitochondrion"/>
    <property type="evidence" value="ECO:0007669"/>
    <property type="project" value="TreeGrafter"/>
</dbReference>
<dbReference type="Proteomes" id="UP001152795">
    <property type="component" value="Unassembled WGS sequence"/>
</dbReference>
<name>A0A7D9IE90_PARCT</name>
<dbReference type="AlphaFoldDB" id="A0A7D9IE90"/>